<feature type="transmembrane region" description="Helical" evidence="1">
    <location>
        <begin position="315"/>
        <end position="333"/>
    </location>
</feature>
<dbReference type="Proteomes" id="UP000076510">
    <property type="component" value="Unassembled WGS sequence"/>
</dbReference>
<proteinExistence type="predicted"/>
<dbReference type="OrthoDB" id="1649543at2"/>
<organism evidence="2 3">
    <name type="scientific">Rossellomorea marisflavi</name>
    <dbReference type="NCBI Taxonomy" id="189381"/>
    <lineage>
        <taxon>Bacteria</taxon>
        <taxon>Bacillati</taxon>
        <taxon>Bacillota</taxon>
        <taxon>Bacilli</taxon>
        <taxon>Bacillales</taxon>
        <taxon>Bacillaceae</taxon>
        <taxon>Rossellomorea</taxon>
    </lineage>
</organism>
<evidence type="ECO:0000256" key="1">
    <source>
        <dbReference type="SAM" id="Phobius"/>
    </source>
</evidence>
<keyword evidence="1" id="KW-0812">Transmembrane</keyword>
<feature type="transmembrane region" description="Helical" evidence="1">
    <location>
        <begin position="236"/>
        <end position="253"/>
    </location>
</feature>
<name>A0A163IX33_9BACI</name>
<sequence>MIVYFFTAIFSSLFLYLFRVTKQKNKLLSKSFIFLSFVIIWIVSAIRYGVGTDYFSYYNYVNYVDKLQFSDIKNREYGFWILGKIVALFSDNGQLLIFVTSFIILFFIYKVICEYSSYPEISILIFFGLGFYFNSLNIIRQYIALSIVFFSVHQLHKKNIKKYVTLVLIATLFHYTALLGFVFLFVSIKKSRLYRTFVILLILISVALFDKVLSYITPEEYYMYLSSSFVQKGANYIFFLISLLISLLLIILYKPLKNRRIYNEFYILCSIIGTSASLIGTKSLIIMRIAEYFTIFSLISLPEIIKITTDKNIRVVIYLCFVFISIIGIYLFLSKNLGGVLPYNIYN</sequence>
<feature type="transmembrane region" description="Helical" evidence="1">
    <location>
        <begin position="124"/>
        <end position="143"/>
    </location>
</feature>
<reference evidence="3" key="1">
    <citation type="submission" date="2016-01" db="EMBL/GenBank/DDBJ databases">
        <title>Whole genome sequencing of Bhargavaea cecembensis T14.</title>
        <authorList>
            <person name="Hong K.W."/>
        </authorList>
    </citation>
    <scope>NUCLEOTIDE SEQUENCE [LARGE SCALE GENOMIC DNA]</scope>
    <source>
        <strain evidence="3">M19</strain>
    </source>
</reference>
<evidence type="ECO:0000313" key="3">
    <source>
        <dbReference type="Proteomes" id="UP000076510"/>
    </source>
</evidence>
<evidence type="ECO:0008006" key="4">
    <source>
        <dbReference type="Google" id="ProtNLM"/>
    </source>
</evidence>
<accession>A0A163IX33</accession>
<dbReference type="Pfam" id="PF14897">
    <property type="entry name" value="EpsG"/>
    <property type="match status" value="1"/>
</dbReference>
<keyword evidence="1" id="KW-1133">Transmembrane helix</keyword>
<dbReference type="InterPro" id="IPR049458">
    <property type="entry name" value="EpsG-like"/>
</dbReference>
<dbReference type="EMBL" id="LQQY01000045">
    <property type="protein sequence ID" value="KZE43901.1"/>
    <property type="molecule type" value="Genomic_DNA"/>
</dbReference>
<feature type="transmembrane region" description="Helical" evidence="1">
    <location>
        <begin position="163"/>
        <end position="186"/>
    </location>
</feature>
<feature type="transmembrane region" description="Helical" evidence="1">
    <location>
        <begin position="6"/>
        <end position="21"/>
    </location>
</feature>
<protein>
    <recommendedName>
        <fullName evidence="4">EpsG family protein</fullName>
    </recommendedName>
</protein>
<feature type="transmembrane region" description="Helical" evidence="1">
    <location>
        <begin position="95"/>
        <end position="112"/>
    </location>
</feature>
<evidence type="ECO:0000313" key="2">
    <source>
        <dbReference type="EMBL" id="KZE43901.1"/>
    </source>
</evidence>
<comment type="caution">
    <text evidence="2">The sequence shown here is derived from an EMBL/GenBank/DDBJ whole genome shotgun (WGS) entry which is preliminary data.</text>
</comment>
<dbReference type="AlphaFoldDB" id="A0A163IX33"/>
<keyword evidence="1" id="KW-0472">Membrane</keyword>
<feature type="transmembrane region" description="Helical" evidence="1">
    <location>
        <begin position="265"/>
        <end position="286"/>
    </location>
</feature>
<feature type="transmembrane region" description="Helical" evidence="1">
    <location>
        <begin position="193"/>
        <end position="216"/>
    </location>
</feature>
<gene>
    <name evidence="2" type="ORF">AV649_08645</name>
</gene>
<dbReference type="RefSeq" id="WP_063191912.1">
    <property type="nucleotide sequence ID" value="NZ_LQQY01000045.1"/>
</dbReference>
<feature type="transmembrane region" description="Helical" evidence="1">
    <location>
        <begin position="33"/>
        <end position="50"/>
    </location>
</feature>